<dbReference type="PANTHER" id="PTHR21349">
    <property type="entry name" value="50S RIBOSOMAL PROTEIN L21"/>
    <property type="match status" value="1"/>
</dbReference>
<name>A0AAW0C2X8_9AGAR</name>
<organism evidence="3 4">
    <name type="scientific">Favolaschia claudopus</name>
    <dbReference type="NCBI Taxonomy" id="2862362"/>
    <lineage>
        <taxon>Eukaryota</taxon>
        <taxon>Fungi</taxon>
        <taxon>Dikarya</taxon>
        <taxon>Basidiomycota</taxon>
        <taxon>Agaricomycotina</taxon>
        <taxon>Agaricomycetes</taxon>
        <taxon>Agaricomycetidae</taxon>
        <taxon>Agaricales</taxon>
        <taxon>Marasmiineae</taxon>
        <taxon>Mycenaceae</taxon>
        <taxon>Favolaschia</taxon>
    </lineage>
</organism>
<dbReference type="Proteomes" id="UP001362999">
    <property type="component" value="Unassembled WGS sequence"/>
</dbReference>
<dbReference type="SUPFAM" id="SSF141091">
    <property type="entry name" value="L21p-like"/>
    <property type="match status" value="1"/>
</dbReference>
<dbReference type="AlphaFoldDB" id="A0AAW0C2X8"/>
<dbReference type="GO" id="GO:0003735">
    <property type="term" value="F:structural constituent of ribosome"/>
    <property type="evidence" value="ECO:0007669"/>
    <property type="project" value="TreeGrafter"/>
</dbReference>
<dbReference type="EMBL" id="JAWWNJ010000023">
    <property type="protein sequence ID" value="KAK7033005.1"/>
    <property type="molecule type" value="Genomic_DNA"/>
</dbReference>
<accession>A0AAW0C2X8</accession>
<comment type="caution">
    <text evidence="3">The sequence shown here is derived from an EMBL/GenBank/DDBJ whole genome shotgun (WGS) entry which is preliminary data.</text>
</comment>
<dbReference type="InterPro" id="IPR036164">
    <property type="entry name" value="bL21-like_sf"/>
</dbReference>
<dbReference type="Pfam" id="PF00829">
    <property type="entry name" value="Ribosomal_L21p"/>
    <property type="match status" value="1"/>
</dbReference>
<protein>
    <recommendedName>
        <fullName evidence="2">Large ribosomal subunit protein bL21m</fullName>
    </recommendedName>
</protein>
<sequence length="159" mass="17481">MLAATSSTIRCSLRRFIHSGSASPPSTSAALELIRSQPSRYIVATLGGRKHILTPRDLLTVPRIRDVKVGDVVALSAIHELGSREYTLRGNPTIPASTGVSVHATVVEHTKGAMEFILKKKRRKGYQKLIQHKQPFTRLRIGDIEFSSELDSTTVHSQA</sequence>
<comment type="similarity">
    <text evidence="1">Belongs to the bacterial ribosomal protein bL21 family.</text>
</comment>
<dbReference type="InterPro" id="IPR028909">
    <property type="entry name" value="bL21-like"/>
</dbReference>
<dbReference type="PANTHER" id="PTHR21349:SF0">
    <property type="entry name" value="LARGE RIBOSOMAL SUBUNIT PROTEIN BL21M"/>
    <property type="match status" value="1"/>
</dbReference>
<proteinExistence type="inferred from homology"/>
<dbReference type="GO" id="GO:0005762">
    <property type="term" value="C:mitochondrial large ribosomal subunit"/>
    <property type="evidence" value="ECO:0007669"/>
    <property type="project" value="TreeGrafter"/>
</dbReference>
<evidence type="ECO:0000313" key="4">
    <source>
        <dbReference type="Proteomes" id="UP001362999"/>
    </source>
</evidence>
<evidence type="ECO:0000256" key="1">
    <source>
        <dbReference type="ARBA" id="ARBA00008563"/>
    </source>
</evidence>
<evidence type="ECO:0000256" key="2">
    <source>
        <dbReference type="ARBA" id="ARBA00044129"/>
    </source>
</evidence>
<reference evidence="3 4" key="1">
    <citation type="journal article" date="2024" name="J Genomics">
        <title>Draft genome sequencing and assembly of Favolaschia claudopus CIRM-BRFM 2984 isolated from oak limbs.</title>
        <authorList>
            <person name="Navarro D."/>
            <person name="Drula E."/>
            <person name="Chaduli D."/>
            <person name="Cazenave R."/>
            <person name="Ahrendt S."/>
            <person name="Wang J."/>
            <person name="Lipzen A."/>
            <person name="Daum C."/>
            <person name="Barry K."/>
            <person name="Grigoriev I.V."/>
            <person name="Favel A."/>
            <person name="Rosso M.N."/>
            <person name="Martin F."/>
        </authorList>
    </citation>
    <scope>NUCLEOTIDE SEQUENCE [LARGE SCALE GENOMIC DNA]</scope>
    <source>
        <strain evidence="3 4">CIRM-BRFM 2984</strain>
    </source>
</reference>
<gene>
    <name evidence="3" type="ORF">R3P38DRAFT_2920124</name>
</gene>
<evidence type="ECO:0000313" key="3">
    <source>
        <dbReference type="EMBL" id="KAK7033005.1"/>
    </source>
</evidence>
<keyword evidence="4" id="KW-1185">Reference proteome</keyword>